<dbReference type="AlphaFoldDB" id="A0A4Z0ZWH2"/>
<dbReference type="PANTHER" id="PTHR12818:SF0">
    <property type="entry name" value="TRNA (ADENINE(37)-N6)-METHYLTRANSFERASE"/>
    <property type="match status" value="1"/>
</dbReference>
<accession>A0A4Z0ZWH2</accession>
<proteinExistence type="inferred from homology"/>
<comment type="caution">
    <text evidence="4">The sequence shown here is derived from an EMBL/GenBank/DDBJ whole genome shotgun (WGS) entry which is preliminary data.</text>
</comment>
<evidence type="ECO:0000256" key="1">
    <source>
        <dbReference type="ARBA" id="ARBA00022691"/>
    </source>
</evidence>
<keyword evidence="1" id="KW-0949">S-adenosyl-L-methionine</keyword>
<reference evidence="4" key="1">
    <citation type="journal article" date="2019" name="PLoS Negl. Trop. Dis.">
        <title>Revisiting the worldwide diversity of Leptospira species in the environment.</title>
        <authorList>
            <person name="Vincent A.T."/>
            <person name="Schiettekatte O."/>
            <person name="Bourhy P."/>
            <person name="Veyrier F.J."/>
            <person name="Picardeau M."/>
        </authorList>
    </citation>
    <scope>NUCLEOTIDE SEQUENCE [LARGE SCALE GENOMIC DNA]</scope>
    <source>
        <strain evidence="4">201702451</strain>
    </source>
</reference>
<name>A0A4Z0ZWH2_9LEPT</name>
<dbReference type="Proteomes" id="UP000297567">
    <property type="component" value="Unassembled WGS sequence"/>
</dbReference>
<dbReference type="PROSITE" id="PS51668">
    <property type="entry name" value="TSAA_2"/>
    <property type="match status" value="1"/>
</dbReference>
<dbReference type="Gene3D" id="2.40.30.70">
    <property type="entry name" value="YaeB-like"/>
    <property type="match status" value="1"/>
</dbReference>
<keyword evidence="5" id="KW-1185">Reference proteome</keyword>
<dbReference type="SUPFAM" id="SSF118196">
    <property type="entry name" value="YaeB-like"/>
    <property type="match status" value="1"/>
</dbReference>
<dbReference type="EMBL" id="RQGH01000039">
    <property type="protein sequence ID" value="TGL57834.1"/>
    <property type="molecule type" value="Genomic_DNA"/>
</dbReference>
<gene>
    <name evidence="4" type="primary">tsaA</name>
    <name evidence="4" type="ORF">EHQ62_17945</name>
</gene>
<evidence type="ECO:0000313" key="4">
    <source>
        <dbReference type="EMBL" id="TGL57834.1"/>
    </source>
</evidence>
<dbReference type="InterPro" id="IPR023370">
    <property type="entry name" value="TrmO-like_N"/>
</dbReference>
<dbReference type="InterPro" id="IPR040372">
    <property type="entry name" value="YaeB-like"/>
</dbReference>
<keyword evidence="4" id="KW-0808">Transferase</keyword>
<dbReference type="NCBIfam" id="TIGR00104">
    <property type="entry name" value="tRNA_TsaA"/>
    <property type="match status" value="1"/>
</dbReference>
<sequence>MKIELKPIAFVKNSRTEPIDDNWSDVISEIVLTEEVPIHSLQGIDSFSHLEILYYFDKVKPSEIVYENHPRGNPNYPKVGIFAQRKKDRPNQLGICTVELLKVVGKRLIVKYLDAIEGTPVLDIKPVFRDFEPQSPIRQPRWATDLMKHYW</sequence>
<comment type="similarity">
    <text evidence="2">Belongs to the tRNA methyltransferase O family.</text>
</comment>
<evidence type="ECO:0000259" key="3">
    <source>
        <dbReference type="PROSITE" id="PS51668"/>
    </source>
</evidence>
<keyword evidence="4" id="KW-0489">Methyltransferase</keyword>
<dbReference type="PANTHER" id="PTHR12818">
    <property type="entry name" value="TRNA (ADENINE(37)-N6)-METHYLTRANSFERASE"/>
    <property type="match status" value="1"/>
</dbReference>
<dbReference type="RefSeq" id="WP_135645383.1">
    <property type="nucleotide sequence ID" value="NZ_RQGH01000039.1"/>
</dbReference>
<dbReference type="GO" id="GO:0008168">
    <property type="term" value="F:methyltransferase activity"/>
    <property type="evidence" value="ECO:0007669"/>
    <property type="project" value="UniProtKB-KW"/>
</dbReference>
<dbReference type="InterPro" id="IPR036414">
    <property type="entry name" value="YaeB_N_sf"/>
</dbReference>
<evidence type="ECO:0000256" key="2">
    <source>
        <dbReference type="ARBA" id="ARBA00033753"/>
    </source>
</evidence>
<dbReference type="InterPro" id="IPR036413">
    <property type="entry name" value="YaeB-like_sf"/>
</dbReference>
<feature type="domain" description="TsaA-like" evidence="3">
    <location>
        <begin position="5"/>
        <end position="136"/>
    </location>
</feature>
<organism evidence="4 5">
    <name type="scientific">Leptospira jelokensis</name>
    <dbReference type="NCBI Taxonomy" id="2484931"/>
    <lineage>
        <taxon>Bacteria</taxon>
        <taxon>Pseudomonadati</taxon>
        <taxon>Spirochaetota</taxon>
        <taxon>Spirochaetia</taxon>
        <taxon>Leptospirales</taxon>
        <taxon>Leptospiraceae</taxon>
        <taxon>Leptospira</taxon>
    </lineage>
</organism>
<protein>
    <submittedName>
        <fullName evidence="4">tRNA (N6-threonylcarbamoyladenosine(37)-N6)-methyltransferase TrmO</fullName>
    </submittedName>
</protein>
<dbReference type="Pfam" id="PF01980">
    <property type="entry name" value="TrmO_N"/>
    <property type="match status" value="1"/>
</dbReference>
<dbReference type="CDD" id="cd09281">
    <property type="entry name" value="UPF0066"/>
    <property type="match status" value="1"/>
</dbReference>
<evidence type="ECO:0000313" key="5">
    <source>
        <dbReference type="Proteomes" id="UP000297567"/>
    </source>
</evidence>
<dbReference type="GO" id="GO:0032259">
    <property type="term" value="P:methylation"/>
    <property type="evidence" value="ECO:0007669"/>
    <property type="project" value="UniProtKB-KW"/>
</dbReference>